<dbReference type="Gene3D" id="3.40.190.290">
    <property type="match status" value="1"/>
</dbReference>
<organism evidence="4">
    <name type="scientific">Klebsiella pneumoniae</name>
    <dbReference type="NCBI Taxonomy" id="573"/>
    <lineage>
        <taxon>Bacteria</taxon>
        <taxon>Pseudomonadati</taxon>
        <taxon>Pseudomonadota</taxon>
        <taxon>Gammaproteobacteria</taxon>
        <taxon>Enterobacterales</taxon>
        <taxon>Enterobacteriaceae</taxon>
        <taxon>Klebsiella/Raoultella group</taxon>
        <taxon>Klebsiella</taxon>
        <taxon>Klebsiella pneumoniae complex</taxon>
    </lineage>
</organism>
<dbReference type="GO" id="GO:0043565">
    <property type="term" value="F:sequence-specific DNA binding"/>
    <property type="evidence" value="ECO:0007669"/>
    <property type="project" value="TreeGrafter"/>
</dbReference>
<dbReference type="EMBL" id="CAAHCC010000001">
    <property type="protein sequence ID" value="VGK71348.1"/>
    <property type="molecule type" value="Genomic_DNA"/>
</dbReference>
<sequence length="92" mass="9959">MPCRLLTSDADVGAEAARLGFGLYQAPLPRLKADLASGALIEILADYRPAPLPLSLLYPSNRQLSARVQVFIDWVTALMKPPLAQQASGRLK</sequence>
<evidence type="ECO:0000313" key="5">
    <source>
        <dbReference type="Proteomes" id="UP000376235"/>
    </source>
</evidence>
<evidence type="ECO:0000259" key="2">
    <source>
        <dbReference type="Pfam" id="PF03466"/>
    </source>
</evidence>
<dbReference type="EMBL" id="CAAHDD010000002">
    <property type="protein sequence ID" value="VGM11847.1"/>
    <property type="molecule type" value="Genomic_DNA"/>
</dbReference>
<dbReference type="GO" id="GO:0003700">
    <property type="term" value="F:DNA-binding transcription factor activity"/>
    <property type="evidence" value="ECO:0007669"/>
    <property type="project" value="TreeGrafter"/>
</dbReference>
<dbReference type="AlphaFoldDB" id="A0A486MG57"/>
<dbReference type="Proteomes" id="UP000376235">
    <property type="component" value="Unassembled WGS sequence"/>
</dbReference>
<dbReference type="PANTHER" id="PTHR30537">
    <property type="entry name" value="HTH-TYPE TRANSCRIPTIONAL REGULATOR"/>
    <property type="match status" value="1"/>
</dbReference>
<dbReference type="SUPFAM" id="SSF53850">
    <property type="entry name" value="Periplasmic binding protein-like II"/>
    <property type="match status" value="1"/>
</dbReference>
<dbReference type="Pfam" id="PF03466">
    <property type="entry name" value="LysR_substrate"/>
    <property type="match status" value="1"/>
</dbReference>
<evidence type="ECO:0000313" key="3">
    <source>
        <dbReference type="EMBL" id="VGK71348.1"/>
    </source>
</evidence>
<dbReference type="InterPro" id="IPR058163">
    <property type="entry name" value="LysR-type_TF_proteobact-type"/>
</dbReference>
<gene>
    <name evidence="4" type="ORF">SAMEA4873559_01098</name>
    <name evidence="3" type="ORF">SAMEA4873632_00831</name>
</gene>
<dbReference type="InterPro" id="IPR005119">
    <property type="entry name" value="LysR_subst-bd"/>
</dbReference>
<accession>A0A486MG57</accession>
<feature type="domain" description="LysR substrate-binding" evidence="2">
    <location>
        <begin position="5"/>
        <end position="78"/>
    </location>
</feature>
<evidence type="ECO:0000313" key="4">
    <source>
        <dbReference type="EMBL" id="VGM11847.1"/>
    </source>
</evidence>
<reference evidence="4 5" key="1">
    <citation type="submission" date="2019-03" db="EMBL/GenBank/DDBJ databases">
        <authorList>
            <consortium name="Pathogen Informatics"/>
        </authorList>
    </citation>
    <scope>NUCLEOTIDE SEQUENCE</scope>
    <source>
        <strain evidence="4">5012STDY7626358</strain>
        <strain evidence="3 5">5012STDY7626430</strain>
    </source>
</reference>
<protein>
    <submittedName>
        <fullName evidence="4">LysR family transcriptional regulator</fullName>
    </submittedName>
</protein>
<comment type="similarity">
    <text evidence="1">Belongs to the LysR transcriptional regulatory family.</text>
</comment>
<evidence type="ECO:0000256" key="1">
    <source>
        <dbReference type="ARBA" id="ARBA00009437"/>
    </source>
</evidence>
<proteinExistence type="inferred from homology"/>
<dbReference type="PANTHER" id="PTHR30537:SF72">
    <property type="entry name" value="LYSR FAMILY TRANSCRIPTIONAL REGULATOR"/>
    <property type="match status" value="1"/>
</dbReference>
<dbReference type="GO" id="GO:0006351">
    <property type="term" value="P:DNA-templated transcription"/>
    <property type="evidence" value="ECO:0007669"/>
    <property type="project" value="TreeGrafter"/>
</dbReference>
<name>A0A486MG57_KLEPN</name>